<dbReference type="PROSITE" id="PS00227">
    <property type="entry name" value="TUBULIN"/>
    <property type="match status" value="1"/>
</dbReference>
<dbReference type="SUPFAM" id="SSF55307">
    <property type="entry name" value="Tubulin C-terminal domain-like"/>
    <property type="match status" value="1"/>
</dbReference>
<organism evidence="9 10">
    <name type="scientific">Cotesia congregata</name>
    <name type="common">Parasitoid wasp</name>
    <name type="synonym">Apanteles congregatus</name>
    <dbReference type="NCBI Taxonomy" id="51543"/>
    <lineage>
        <taxon>Eukaryota</taxon>
        <taxon>Metazoa</taxon>
        <taxon>Ecdysozoa</taxon>
        <taxon>Arthropoda</taxon>
        <taxon>Hexapoda</taxon>
        <taxon>Insecta</taxon>
        <taxon>Pterygota</taxon>
        <taxon>Neoptera</taxon>
        <taxon>Endopterygota</taxon>
        <taxon>Hymenoptera</taxon>
        <taxon>Apocrita</taxon>
        <taxon>Ichneumonoidea</taxon>
        <taxon>Braconidae</taxon>
        <taxon>Microgastrinae</taxon>
        <taxon>Cotesia</taxon>
    </lineage>
</organism>
<comment type="similarity">
    <text evidence="1">Belongs to the tubulin family.</text>
</comment>
<dbReference type="InterPro" id="IPR002452">
    <property type="entry name" value="Alpha_tubulin"/>
</dbReference>
<dbReference type="Gene3D" id="3.40.50.1440">
    <property type="entry name" value="Tubulin/FtsZ, GTPase domain"/>
    <property type="match status" value="2"/>
</dbReference>
<evidence type="ECO:0000259" key="8">
    <source>
        <dbReference type="SMART" id="SM00865"/>
    </source>
</evidence>
<dbReference type="SMART" id="SM00864">
    <property type="entry name" value="Tubulin"/>
    <property type="match status" value="1"/>
</dbReference>
<dbReference type="PRINTS" id="PR01162">
    <property type="entry name" value="ALPHATUBULIN"/>
</dbReference>
<gene>
    <name evidence="9" type="ORF">HICCMSTLAB_LOCUS1489</name>
</gene>
<keyword evidence="5" id="KW-0342">GTP-binding</keyword>
<dbReference type="SUPFAM" id="SSF52490">
    <property type="entry name" value="Tubulin nucleotide-binding domain-like"/>
    <property type="match status" value="1"/>
</dbReference>
<dbReference type="Proteomes" id="UP000786811">
    <property type="component" value="Unassembled WGS sequence"/>
</dbReference>
<evidence type="ECO:0000256" key="4">
    <source>
        <dbReference type="ARBA" id="ARBA00022801"/>
    </source>
</evidence>
<dbReference type="OrthoDB" id="1844at2759"/>
<keyword evidence="2" id="KW-0493">Microtubule</keyword>
<feature type="domain" description="Tubulin/FtsZ GTPase" evidence="7">
    <location>
        <begin position="10"/>
        <end position="169"/>
    </location>
</feature>
<reference evidence="9" key="1">
    <citation type="submission" date="2021-04" db="EMBL/GenBank/DDBJ databases">
        <authorList>
            <person name="Chebbi M.A.C M."/>
        </authorList>
    </citation>
    <scope>NUCLEOTIDE SEQUENCE</scope>
</reference>
<evidence type="ECO:0000256" key="2">
    <source>
        <dbReference type="ARBA" id="ARBA00022701"/>
    </source>
</evidence>
<keyword evidence="4" id="KW-0378">Hydrolase</keyword>
<evidence type="ECO:0000256" key="6">
    <source>
        <dbReference type="ARBA" id="ARBA00049117"/>
    </source>
</evidence>
<dbReference type="GO" id="GO:0007017">
    <property type="term" value="P:microtubule-based process"/>
    <property type="evidence" value="ECO:0007669"/>
    <property type="project" value="InterPro"/>
</dbReference>
<accession>A0A8J2H040</accession>
<keyword evidence="10" id="KW-1185">Reference proteome</keyword>
<feature type="domain" description="Tubulin/FtsZ 2-layer sandwich" evidence="8">
    <location>
        <begin position="173"/>
        <end position="297"/>
    </location>
</feature>
<evidence type="ECO:0000256" key="3">
    <source>
        <dbReference type="ARBA" id="ARBA00022741"/>
    </source>
</evidence>
<dbReference type="Pfam" id="PF00091">
    <property type="entry name" value="Tubulin"/>
    <property type="match status" value="1"/>
</dbReference>
<dbReference type="SMART" id="SM00865">
    <property type="entry name" value="Tubulin_C"/>
    <property type="match status" value="1"/>
</dbReference>
<dbReference type="AlphaFoldDB" id="A0A8J2H040"/>
<dbReference type="PANTHER" id="PTHR11588">
    <property type="entry name" value="TUBULIN"/>
    <property type="match status" value="1"/>
</dbReference>
<dbReference type="InterPro" id="IPR037103">
    <property type="entry name" value="Tubulin/FtsZ-like_C"/>
</dbReference>
<dbReference type="EMBL" id="CAJNRD030001116">
    <property type="protein sequence ID" value="CAG5075335.1"/>
    <property type="molecule type" value="Genomic_DNA"/>
</dbReference>
<evidence type="ECO:0000256" key="1">
    <source>
        <dbReference type="ARBA" id="ARBA00009636"/>
    </source>
</evidence>
<comment type="catalytic activity">
    <reaction evidence="6">
        <text>GTP + H2O = GDP + phosphate + H(+)</text>
        <dbReference type="Rhea" id="RHEA:19669"/>
        <dbReference type="ChEBI" id="CHEBI:15377"/>
        <dbReference type="ChEBI" id="CHEBI:15378"/>
        <dbReference type="ChEBI" id="CHEBI:37565"/>
        <dbReference type="ChEBI" id="CHEBI:43474"/>
        <dbReference type="ChEBI" id="CHEBI:58189"/>
    </reaction>
    <physiologicalReaction direction="left-to-right" evidence="6">
        <dbReference type="Rhea" id="RHEA:19670"/>
    </physiologicalReaction>
</comment>
<evidence type="ECO:0000313" key="9">
    <source>
        <dbReference type="EMBL" id="CAG5075335.1"/>
    </source>
</evidence>
<dbReference type="GO" id="GO:0005874">
    <property type="term" value="C:microtubule"/>
    <property type="evidence" value="ECO:0007669"/>
    <property type="project" value="UniProtKB-KW"/>
</dbReference>
<proteinExistence type="inferred from homology"/>
<comment type="caution">
    <text evidence="9">The sequence shown here is derived from an EMBL/GenBank/DDBJ whole genome shotgun (WGS) entry which is preliminary data.</text>
</comment>
<sequence length="346" mass="38339">MSNTEGEILTIFVGQSGVQVGNACWELFCLEHGIKPDGFVVQGYDTDDNSYQTFFSPSQSQQSFGGGTGSGFTTLLLENIKQDYDKLTKLDFSIYPAPHISTSVVEPYNALLTTHGTVDYEDCCFIVDNEALYDICSNNLEVERPTYTNLNRLQSQVVSAATASLRFEGSPNVRLDELQTNLVPYPRIHFPLITYSPIITARQASNVDMNVMHITNECFQPSNQLVKCDPRDGAYMSCCLLYRGNINPNDVNQSIKLLKEKKDVRFVNWSPTGFKMLIGGAVSYVAGKQAARTIYWRTLNNGRLLKTAKTCMFQGPPKSAPSSTSALVSPSIQSTIDVLPKSIFKL</sequence>
<keyword evidence="3" id="KW-0547">Nucleotide-binding</keyword>
<dbReference type="InterPro" id="IPR036525">
    <property type="entry name" value="Tubulin/FtsZ_GTPase_sf"/>
</dbReference>
<dbReference type="InterPro" id="IPR000217">
    <property type="entry name" value="Tubulin"/>
</dbReference>
<evidence type="ECO:0000259" key="7">
    <source>
        <dbReference type="SMART" id="SM00864"/>
    </source>
</evidence>
<dbReference type="Gene3D" id="3.30.1330.20">
    <property type="entry name" value="Tubulin/FtsZ, C-terminal domain"/>
    <property type="match status" value="1"/>
</dbReference>
<evidence type="ECO:0000256" key="5">
    <source>
        <dbReference type="ARBA" id="ARBA00023134"/>
    </source>
</evidence>
<evidence type="ECO:0000313" key="10">
    <source>
        <dbReference type="Proteomes" id="UP000786811"/>
    </source>
</evidence>
<dbReference type="Pfam" id="PF03953">
    <property type="entry name" value="Tubulin_C"/>
    <property type="match status" value="1"/>
</dbReference>
<dbReference type="InterPro" id="IPR008280">
    <property type="entry name" value="Tub_FtsZ_C"/>
</dbReference>
<protein>
    <submittedName>
        <fullName evidence="9">Similar to Tubulin alpha-8 chain (Gallus gallus)</fullName>
    </submittedName>
</protein>
<dbReference type="GO" id="GO:0005525">
    <property type="term" value="F:GTP binding"/>
    <property type="evidence" value="ECO:0007669"/>
    <property type="project" value="UniProtKB-KW"/>
</dbReference>
<dbReference type="GO" id="GO:0016787">
    <property type="term" value="F:hydrolase activity"/>
    <property type="evidence" value="ECO:0007669"/>
    <property type="project" value="UniProtKB-KW"/>
</dbReference>
<dbReference type="InterPro" id="IPR018316">
    <property type="entry name" value="Tubulin/FtsZ_2-layer-sand-dom"/>
</dbReference>
<dbReference type="GO" id="GO:0005200">
    <property type="term" value="F:structural constituent of cytoskeleton"/>
    <property type="evidence" value="ECO:0007669"/>
    <property type="project" value="InterPro"/>
</dbReference>
<name>A0A8J2H040_COTCN</name>
<dbReference type="InterPro" id="IPR003008">
    <property type="entry name" value="Tubulin_FtsZ_GTPase"/>
</dbReference>
<dbReference type="InterPro" id="IPR017975">
    <property type="entry name" value="Tubulin_CS"/>
</dbReference>